<dbReference type="EMBL" id="JAIWYP010000008">
    <property type="protein sequence ID" value="KAH3785848.1"/>
    <property type="molecule type" value="Genomic_DNA"/>
</dbReference>
<protein>
    <submittedName>
        <fullName evidence="1">Uncharacterized protein</fullName>
    </submittedName>
</protein>
<reference evidence="1" key="1">
    <citation type="journal article" date="2019" name="bioRxiv">
        <title>The Genome of the Zebra Mussel, Dreissena polymorpha: A Resource for Invasive Species Research.</title>
        <authorList>
            <person name="McCartney M.A."/>
            <person name="Auch B."/>
            <person name="Kono T."/>
            <person name="Mallez S."/>
            <person name="Zhang Y."/>
            <person name="Obille A."/>
            <person name="Becker A."/>
            <person name="Abrahante J.E."/>
            <person name="Garbe J."/>
            <person name="Badalamenti J.P."/>
            <person name="Herman A."/>
            <person name="Mangelson H."/>
            <person name="Liachko I."/>
            <person name="Sullivan S."/>
            <person name="Sone E.D."/>
            <person name="Koren S."/>
            <person name="Silverstein K.A.T."/>
            <person name="Beckman K.B."/>
            <person name="Gohl D.M."/>
        </authorList>
    </citation>
    <scope>NUCLEOTIDE SEQUENCE</scope>
    <source>
        <strain evidence="1">Duluth1</strain>
        <tissue evidence="1">Whole animal</tissue>
    </source>
</reference>
<dbReference type="AlphaFoldDB" id="A0A9D4EUX2"/>
<proteinExistence type="predicted"/>
<gene>
    <name evidence="1" type="ORF">DPMN_163943</name>
</gene>
<evidence type="ECO:0000313" key="2">
    <source>
        <dbReference type="Proteomes" id="UP000828390"/>
    </source>
</evidence>
<dbReference type="Proteomes" id="UP000828390">
    <property type="component" value="Unassembled WGS sequence"/>
</dbReference>
<keyword evidence="2" id="KW-1185">Reference proteome</keyword>
<accession>A0A9D4EUX2</accession>
<evidence type="ECO:0000313" key="1">
    <source>
        <dbReference type="EMBL" id="KAH3785848.1"/>
    </source>
</evidence>
<reference evidence="1" key="2">
    <citation type="submission" date="2020-11" db="EMBL/GenBank/DDBJ databases">
        <authorList>
            <person name="McCartney M.A."/>
            <person name="Auch B."/>
            <person name="Kono T."/>
            <person name="Mallez S."/>
            <person name="Becker A."/>
            <person name="Gohl D.M."/>
            <person name="Silverstein K.A.T."/>
            <person name="Koren S."/>
            <person name="Bechman K.B."/>
            <person name="Herman A."/>
            <person name="Abrahante J.E."/>
            <person name="Garbe J."/>
        </authorList>
    </citation>
    <scope>NUCLEOTIDE SEQUENCE</scope>
    <source>
        <strain evidence="1">Duluth1</strain>
        <tissue evidence="1">Whole animal</tissue>
    </source>
</reference>
<sequence length="58" mass="6417">MANDSASPGLTLRIEVRPSLLPRYLTWRRYHGLLGRASDENEGAIAPVYITPGTHQPT</sequence>
<organism evidence="1 2">
    <name type="scientific">Dreissena polymorpha</name>
    <name type="common">Zebra mussel</name>
    <name type="synonym">Mytilus polymorpha</name>
    <dbReference type="NCBI Taxonomy" id="45954"/>
    <lineage>
        <taxon>Eukaryota</taxon>
        <taxon>Metazoa</taxon>
        <taxon>Spiralia</taxon>
        <taxon>Lophotrochozoa</taxon>
        <taxon>Mollusca</taxon>
        <taxon>Bivalvia</taxon>
        <taxon>Autobranchia</taxon>
        <taxon>Heteroconchia</taxon>
        <taxon>Euheterodonta</taxon>
        <taxon>Imparidentia</taxon>
        <taxon>Neoheterodontei</taxon>
        <taxon>Myida</taxon>
        <taxon>Dreissenoidea</taxon>
        <taxon>Dreissenidae</taxon>
        <taxon>Dreissena</taxon>
    </lineage>
</organism>
<comment type="caution">
    <text evidence="1">The sequence shown here is derived from an EMBL/GenBank/DDBJ whole genome shotgun (WGS) entry which is preliminary data.</text>
</comment>
<name>A0A9D4EUX2_DREPO</name>